<name>A0A3B1K146_ASTMX</name>
<keyword evidence="1" id="KW-0175">Coiled coil</keyword>
<evidence type="ECO:0000256" key="2">
    <source>
        <dbReference type="SAM" id="MobiDB-lite"/>
    </source>
</evidence>
<evidence type="ECO:0000313" key="4">
    <source>
        <dbReference type="Proteomes" id="UP000018467"/>
    </source>
</evidence>
<dbReference type="GeneTree" id="ENSGT00940000174741"/>
<dbReference type="Ensembl" id="ENSAMXT00000051576.1">
    <property type="protein sequence ID" value="ENSAMXP00000047810.1"/>
    <property type="gene ID" value="ENSAMXG00000034488.1"/>
</dbReference>
<feature type="region of interest" description="Disordered" evidence="2">
    <location>
        <begin position="118"/>
        <end position="169"/>
    </location>
</feature>
<dbReference type="Bgee" id="ENSAMXG00000034488">
    <property type="expression patterns" value="Expressed in testis and 14 other cell types or tissues"/>
</dbReference>
<dbReference type="Proteomes" id="UP000018467">
    <property type="component" value="Unassembled WGS sequence"/>
</dbReference>
<dbReference type="InParanoid" id="A0A3B1K146"/>
<sequence>MEVEETIHAKFLSQIESLMAKTTSEIVKVFVEVLMETRVEITRSWREIDELKQKLEESEERRAEAVLRSEVTLNFKRETEEVLVSQDVVQTPKDTTVEHTGSNVEDHESATLQASYGAPDIDQSVNSPNQTQEAKMSQTLQTPKAACQSESFGVREHQQSLTESDVSKSPLQAVSLFSPPRPSCSSSTLASDSLKTEALAFTSDCLAAEEIQDEKPAVDEKGIPGFHHVERLADYLVELRNLTTVVLTNLQVSTIIDLWRNLDSWDKQQVGFVALHQERLTTGHFQSPGKEDSLLQGMVNTARCTLEASSSTRPDCCRLIEAIFIRLCSIHGCPSKKDEGTLKRWTLIMQDYRKIRELLLGNGAVMQATSLQPVEVKQNALIQWHNHRIKDQGLTELLKEDLSPSLQEAEKPCIQARTLPIEPTQHQNHKSDFNVHIRNECFSELLKKDPSSSLQQAEKMLQARTHPTELNQHQLPAFKHRPLESTAGQPILKRRAVCEPPTIRPKLPTQRELFGPDPKAAQYLQMVPQISVRAAPVLQAVHMLQPLPAFVCGPTQNGVPQCATQESPSQPRQKRAYNRVVQGNTCKKCGQFRSAVTGHSQYKGIIYCPKTETMDKKQWLDYMRRKWK</sequence>
<proteinExistence type="predicted"/>
<feature type="compositionally biased region" description="Polar residues" evidence="2">
    <location>
        <begin position="123"/>
        <end position="142"/>
    </location>
</feature>
<organism evidence="3 4">
    <name type="scientific">Astyanax mexicanus</name>
    <name type="common">Blind cave fish</name>
    <name type="synonym">Astyanax fasciatus mexicanus</name>
    <dbReference type="NCBI Taxonomy" id="7994"/>
    <lineage>
        <taxon>Eukaryota</taxon>
        <taxon>Metazoa</taxon>
        <taxon>Chordata</taxon>
        <taxon>Craniata</taxon>
        <taxon>Vertebrata</taxon>
        <taxon>Euteleostomi</taxon>
        <taxon>Actinopterygii</taxon>
        <taxon>Neopterygii</taxon>
        <taxon>Teleostei</taxon>
        <taxon>Ostariophysi</taxon>
        <taxon>Characiformes</taxon>
        <taxon>Characoidei</taxon>
        <taxon>Acestrorhamphidae</taxon>
        <taxon>Acestrorhamphinae</taxon>
        <taxon>Astyanax</taxon>
    </lineage>
</organism>
<reference evidence="4" key="1">
    <citation type="submission" date="2013-03" db="EMBL/GenBank/DDBJ databases">
        <authorList>
            <person name="Jeffery W."/>
            <person name="Warren W."/>
            <person name="Wilson R.K."/>
        </authorList>
    </citation>
    <scope>NUCLEOTIDE SEQUENCE</scope>
    <source>
        <strain evidence="4">female</strain>
    </source>
</reference>
<feature type="coiled-coil region" evidence="1">
    <location>
        <begin position="41"/>
        <end position="68"/>
    </location>
</feature>
<dbReference type="PANTHER" id="PTHR47773">
    <property type="entry name" value="SI:DKEY-9I5.2-RELATED"/>
    <property type="match status" value="1"/>
</dbReference>
<reference evidence="3" key="3">
    <citation type="submission" date="2025-08" db="UniProtKB">
        <authorList>
            <consortium name="Ensembl"/>
        </authorList>
    </citation>
    <scope>IDENTIFICATION</scope>
</reference>
<reference evidence="3" key="4">
    <citation type="submission" date="2025-09" db="UniProtKB">
        <authorList>
            <consortium name="Ensembl"/>
        </authorList>
    </citation>
    <scope>IDENTIFICATION</scope>
</reference>
<dbReference type="PANTHER" id="PTHR47773:SF1">
    <property type="entry name" value="C2H2-TYPE DOMAIN-CONTAINING PROTEIN"/>
    <property type="match status" value="1"/>
</dbReference>
<evidence type="ECO:0000256" key="1">
    <source>
        <dbReference type="SAM" id="Coils"/>
    </source>
</evidence>
<protein>
    <submittedName>
        <fullName evidence="3">Uncharacterized LOC103031077</fullName>
    </submittedName>
</protein>
<dbReference type="AlphaFoldDB" id="A0A3B1K146"/>
<reference evidence="4" key="2">
    <citation type="journal article" date="2014" name="Nat. Commun.">
        <title>The cavefish genome reveals candidate genes for eye loss.</title>
        <authorList>
            <person name="McGaugh S.E."/>
            <person name="Gross J.B."/>
            <person name="Aken B."/>
            <person name="Blin M."/>
            <person name="Borowsky R."/>
            <person name="Chalopin D."/>
            <person name="Hinaux H."/>
            <person name="Jeffery W.R."/>
            <person name="Keene A."/>
            <person name="Ma L."/>
            <person name="Minx P."/>
            <person name="Murphy D."/>
            <person name="O'Quin K.E."/>
            <person name="Retaux S."/>
            <person name="Rohner N."/>
            <person name="Searle S.M."/>
            <person name="Stahl B.A."/>
            <person name="Tabin C."/>
            <person name="Volff J.N."/>
            <person name="Yoshizawa M."/>
            <person name="Warren W.C."/>
        </authorList>
    </citation>
    <scope>NUCLEOTIDE SEQUENCE [LARGE SCALE GENOMIC DNA]</scope>
    <source>
        <strain evidence="4">female</strain>
    </source>
</reference>
<evidence type="ECO:0000313" key="3">
    <source>
        <dbReference type="Ensembl" id="ENSAMXP00000047810.1"/>
    </source>
</evidence>
<accession>A0A3B1K146</accession>
<feature type="compositionally biased region" description="Polar residues" evidence="2">
    <location>
        <begin position="159"/>
        <end position="169"/>
    </location>
</feature>
<keyword evidence="4" id="KW-1185">Reference proteome</keyword>